<organism evidence="2 3">
    <name type="scientific">Roseivivax jejudonensis</name>
    <dbReference type="NCBI Taxonomy" id="1529041"/>
    <lineage>
        <taxon>Bacteria</taxon>
        <taxon>Pseudomonadati</taxon>
        <taxon>Pseudomonadota</taxon>
        <taxon>Alphaproteobacteria</taxon>
        <taxon>Rhodobacterales</taxon>
        <taxon>Roseobacteraceae</taxon>
        <taxon>Roseivivax</taxon>
    </lineage>
</organism>
<evidence type="ECO:0000313" key="3">
    <source>
        <dbReference type="Proteomes" id="UP000193570"/>
    </source>
</evidence>
<dbReference type="InterPro" id="IPR036724">
    <property type="entry name" value="Cobalamin-bd_sf"/>
</dbReference>
<name>A0A1X6ZPY9_9RHOB</name>
<gene>
    <name evidence="2" type="ORF">ROJ8625_02924</name>
</gene>
<dbReference type="SUPFAM" id="SSF52242">
    <property type="entry name" value="Cobalamin (vitamin B12)-binding domain"/>
    <property type="match status" value="1"/>
</dbReference>
<keyword evidence="3" id="KW-1185">Reference proteome</keyword>
<dbReference type="Gene3D" id="3.40.50.280">
    <property type="entry name" value="Cobalamin-binding domain"/>
    <property type="match status" value="1"/>
</dbReference>
<evidence type="ECO:0000259" key="1">
    <source>
        <dbReference type="PROSITE" id="PS51332"/>
    </source>
</evidence>
<sequence>MPMDGSTTSNAPGRAEIATLAGTVVSLLNGATPRRAATRVEAGAQILYDATRPGLPFAATPTLAQLHALGLGAADIVDGCIPAAARRLGSDWLGDRLGFADVSIASARLQGLLPQLSPPGGPDGAALDEVRTALIVLAPDDTHTLGVHVAAAQLRRAGVSVAILFGPDRAALRDALARDDRDIVLFSCGLSERLPYITKMSAVLRDETDSGALSVLGGNVLDRHDDLGERTGVDLVTNDVRAALAMHGAASGSPVRSRR</sequence>
<proteinExistence type="predicted"/>
<dbReference type="OrthoDB" id="5498228at2"/>
<protein>
    <submittedName>
        <fullName evidence="2">B12 binding domain protein</fullName>
    </submittedName>
</protein>
<dbReference type="GO" id="GO:0046872">
    <property type="term" value="F:metal ion binding"/>
    <property type="evidence" value="ECO:0007669"/>
    <property type="project" value="InterPro"/>
</dbReference>
<dbReference type="GO" id="GO:0031419">
    <property type="term" value="F:cobalamin binding"/>
    <property type="evidence" value="ECO:0007669"/>
    <property type="project" value="InterPro"/>
</dbReference>
<reference evidence="2 3" key="1">
    <citation type="submission" date="2017-03" db="EMBL/GenBank/DDBJ databases">
        <authorList>
            <person name="Afonso C.L."/>
            <person name="Miller P.J."/>
            <person name="Scott M.A."/>
            <person name="Spackman E."/>
            <person name="Goraichik I."/>
            <person name="Dimitrov K.M."/>
            <person name="Suarez D.L."/>
            <person name="Swayne D.E."/>
        </authorList>
    </citation>
    <scope>NUCLEOTIDE SEQUENCE [LARGE SCALE GENOMIC DNA]</scope>
    <source>
        <strain evidence="2 3">CECT 8625</strain>
    </source>
</reference>
<dbReference type="EMBL" id="FWFK01000005">
    <property type="protein sequence ID" value="SLN58118.1"/>
    <property type="molecule type" value="Genomic_DNA"/>
</dbReference>
<evidence type="ECO:0000313" key="2">
    <source>
        <dbReference type="EMBL" id="SLN58118.1"/>
    </source>
</evidence>
<dbReference type="Pfam" id="PF02310">
    <property type="entry name" value="B12-binding"/>
    <property type="match status" value="1"/>
</dbReference>
<accession>A0A1X6ZPY9</accession>
<dbReference type="PROSITE" id="PS51332">
    <property type="entry name" value="B12_BINDING"/>
    <property type="match status" value="1"/>
</dbReference>
<dbReference type="InterPro" id="IPR006158">
    <property type="entry name" value="Cobalamin-bd"/>
</dbReference>
<feature type="domain" description="B12-binding" evidence="1">
    <location>
        <begin position="130"/>
        <end position="257"/>
    </location>
</feature>
<dbReference type="Proteomes" id="UP000193570">
    <property type="component" value="Unassembled WGS sequence"/>
</dbReference>
<dbReference type="AlphaFoldDB" id="A0A1X6ZPY9"/>
<dbReference type="RefSeq" id="WP_085792600.1">
    <property type="nucleotide sequence ID" value="NZ_FWFK01000005.1"/>
</dbReference>